<feature type="non-terminal residue" evidence="1">
    <location>
        <position position="1"/>
    </location>
</feature>
<dbReference type="EMBL" id="HE967836">
    <property type="protein sequence ID" value="CCJ70671.1"/>
    <property type="molecule type" value="Genomic_DNA"/>
</dbReference>
<organism evidence="1">
    <name type="scientific">Paroedura stumpffi</name>
    <dbReference type="NCBI Taxonomy" id="460146"/>
    <lineage>
        <taxon>Eukaryota</taxon>
        <taxon>Metazoa</taxon>
        <taxon>Chordata</taxon>
        <taxon>Craniata</taxon>
        <taxon>Vertebrata</taxon>
        <taxon>Euteleostomi</taxon>
        <taxon>Lepidosauria</taxon>
        <taxon>Squamata</taxon>
        <taxon>Bifurcata</taxon>
        <taxon>Gekkota</taxon>
        <taxon>Gekkonidae</taxon>
        <taxon>Gekkoninae</taxon>
        <taxon>Paroedura</taxon>
    </lineage>
</organism>
<sequence length="74" mass="8488">IHRFGRQKRQTFRRQRPRAAQIARHAARQFFAATNKLATAFRTMRHTGATRGVGARAVGIRTILQNLVARHQLL</sequence>
<evidence type="ECO:0000313" key="1">
    <source>
        <dbReference type="EMBL" id="CCJ70671.1"/>
    </source>
</evidence>
<keyword evidence="1" id="KW-0675">Receptor</keyword>
<accession>L0PPE1</accession>
<proteinExistence type="predicted"/>
<feature type="non-terminal residue" evidence="1">
    <location>
        <position position="74"/>
    </location>
</feature>
<reference evidence="1" key="1">
    <citation type="journal article" date="2013" name="Zool. Scr.">
        <title>The complex colonization history of nocturnal geckos (Paroedura) in the Comoros Archipelago.</title>
        <authorList>
            <person name="Hawlitschek O."/>
            <person name="Glaw F."/>
        </authorList>
    </citation>
    <scope>NUCLEOTIDE SEQUENCE</scope>
</reference>
<protein>
    <submittedName>
        <fullName evidence="1">Prolactin receptor</fullName>
    </submittedName>
</protein>
<gene>
    <name evidence="1" type="primary">prlr</name>
</gene>
<name>L0PPE1_9SAUR</name>
<dbReference type="AlphaFoldDB" id="L0PPE1"/>